<reference evidence="14" key="1">
    <citation type="submission" date="2022-10" db="EMBL/GenBank/DDBJ databases">
        <title>Determination and structural analysis of whole genome sequence of Sarocladium strictum F4-1.</title>
        <authorList>
            <person name="Hu L."/>
            <person name="Jiang Y."/>
        </authorList>
    </citation>
    <scope>NUCLEOTIDE SEQUENCE</scope>
    <source>
        <strain evidence="14">F4-1</strain>
    </source>
</reference>
<proteinExistence type="inferred from homology"/>
<keyword evidence="8" id="KW-0119">Carbohydrate metabolism</keyword>
<dbReference type="PANTHER" id="PTHR33753:SF2">
    <property type="entry name" value="GLYCOSIDE HYDROLASE FAMILY 7 PROTEIN"/>
    <property type="match status" value="1"/>
</dbReference>
<evidence type="ECO:0000313" key="15">
    <source>
        <dbReference type="Proteomes" id="UP001175261"/>
    </source>
</evidence>
<feature type="compositionally biased region" description="Low complexity" evidence="12">
    <location>
        <begin position="493"/>
        <end position="555"/>
    </location>
</feature>
<dbReference type="FunFam" id="2.70.100.10:FF:000001">
    <property type="entry name" value="Glucanase"/>
    <property type="match status" value="1"/>
</dbReference>
<evidence type="ECO:0000256" key="11">
    <source>
        <dbReference type="RuleBase" id="RU361164"/>
    </source>
</evidence>
<dbReference type="AlphaFoldDB" id="A0AA39GM06"/>
<gene>
    <name evidence="14" type="ORF">NLU13_3415</name>
</gene>
<evidence type="ECO:0000256" key="9">
    <source>
        <dbReference type="ARBA" id="ARBA00023295"/>
    </source>
</evidence>
<evidence type="ECO:0000256" key="12">
    <source>
        <dbReference type="SAM" id="MobiDB-lite"/>
    </source>
</evidence>
<evidence type="ECO:0000256" key="5">
    <source>
        <dbReference type="ARBA" id="ARBA00023001"/>
    </source>
</evidence>
<keyword evidence="4 11" id="KW-0378">Hydrolase</keyword>
<protein>
    <recommendedName>
        <fullName evidence="11">Glucanase</fullName>
        <ecNumber evidence="11">3.2.1.-</ecNumber>
    </recommendedName>
</protein>
<feature type="region of interest" description="Disordered" evidence="12">
    <location>
        <begin position="449"/>
        <end position="478"/>
    </location>
</feature>
<evidence type="ECO:0000313" key="14">
    <source>
        <dbReference type="EMBL" id="KAK0389842.1"/>
    </source>
</evidence>
<dbReference type="PROSITE" id="PS00562">
    <property type="entry name" value="CBM1_1"/>
    <property type="match status" value="1"/>
</dbReference>
<dbReference type="SUPFAM" id="SSF49899">
    <property type="entry name" value="Concanavalin A-like lectins/glucanases"/>
    <property type="match status" value="1"/>
</dbReference>
<evidence type="ECO:0000256" key="1">
    <source>
        <dbReference type="ARBA" id="ARBA00001641"/>
    </source>
</evidence>
<feature type="region of interest" description="Disordered" evidence="12">
    <location>
        <begin position="1"/>
        <end position="26"/>
    </location>
</feature>
<dbReference type="InterPro" id="IPR035971">
    <property type="entry name" value="CBD_sf"/>
</dbReference>
<dbReference type="PROSITE" id="PS51164">
    <property type="entry name" value="CBM1_2"/>
    <property type="match status" value="1"/>
</dbReference>
<dbReference type="PANTHER" id="PTHR33753">
    <property type="entry name" value="1,4-BETA-D-GLUCAN CELLOBIOHYDROLASE B"/>
    <property type="match status" value="1"/>
</dbReference>
<keyword evidence="3" id="KW-0732">Signal</keyword>
<evidence type="ECO:0000259" key="13">
    <source>
        <dbReference type="PROSITE" id="PS51164"/>
    </source>
</evidence>
<dbReference type="GO" id="GO:0030248">
    <property type="term" value="F:cellulose binding"/>
    <property type="evidence" value="ECO:0007669"/>
    <property type="project" value="InterPro"/>
</dbReference>
<evidence type="ECO:0000256" key="8">
    <source>
        <dbReference type="ARBA" id="ARBA00023277"/>
    </source>
</evidence>
<evidence type="ECO:0000256" key="3">
    <source>
        <dbReference type="ARBA" id="ARBA00022729"/>
    </source>
</evidence>
<feature type="compositionally biased region" description="Polar residues" evidence="12">
    <location>
        <begin position="11"/>
        <end position="26"/>
    </location>
</feature>
<name>A0AA39GM06_SARSR</name>
<dbReference type="InterPro" id="IPR001722">
    <property type="entry name" value="Glyco_hydro_7"/>
</dbReference>
<dbReference type="SUPFAM" id="SSF57180">
    <property type="entry name" value="Cellulose-binding domain"/>
    <property type="match status" value="1"/>
</dbReference>
<dbReference type="Proteomes" id="UP001175261">
    <property type="component" value="Unassembled WGS sequence"/>
</dbReference>
<keyword evidence="15" id="KW-1185">Reference proteome</keyword>
<organism evidence="14 15">
    <name type="scientific">Sarocladium strictum</name>
    <name type="common">Black bundle disease fungus</name>
    <name type="synonym">Acremonium strictum</name>
    <dbReference type="NCBI Taxonomy" id="5046"/>
    <lineage>
        <taxon>Eukaryota</taxon>
        <taxon>Fungi</taxon>
        <taxon>Dikarya</taxon>
        <taxon>Ascomycota</taxon>
        <taxon>Pezizomycotina</taxon>
        <taxon>Sordariomycetes</taxon>
        <taxon>Hypocreomycetidae</taxon>
        <taxon>Hypocreales</taxon>
        <taxon>Sarocladiaceae</taxon>
        <taxon>Sarocladium</taxon>
    </lineage>
</organism>
<dbReference type="Pfam" id="PF00734">
    <property type="entry name" value="CBM_1"/>
    <property type="match status" value="1"/>
</dbReference>
<dbReference type="PRINTS" id="PR00734">
    <property type="entry name" value="GLHYDRLASE7"/>
</dbReference>
<dbReference type="GO" id="GO:0030245">
    <property type="term" value="P:cellulose catabolic process"/>
    <property type="evidence" value="ECO:0007669"/>
    <property type="project" value="UniProtKB-KW"/>
</dbReference>
<dbReference type="InterPro" id="IPR013320">
    <property type="entry name" value="ConA-like_dom_sf"/>
</dbReference>
<dbReference type="EMBL" id="JAPDFR010000002">
    <property type="protein sequence ID" value="KAK0389842.1"/>
    <property type="molecule type" value="Genomic_DNA"/>
</dbReference>
<sequence length="596" mass="62371">MPPFFPLEGEPSSTLKPSPAFGTTTPSANKVERIRAHPSAKFKMYQKLAAISALLATVRAQQVCTLTTETHPSMTWKKCASGGSCATQNGQVVIDANWRWLHSTSGTQNCYTGNKWDTSICSTNAACATACCLDGADYASTYGASTSGDALSLGFVTKGSSGTNVGSRLYLMNSATQYEMFTLAGNEFTFDVDVSQLGCGLNGALYFVSMDADGGLAKEPNNKAGAKYGTGYCDSQCPRDLKFIGGQANIEGWTPSTVSANSGVGNNGACCAEMDIWESNSISQALTPHPCDTSTLTVCKGDACGGTYSSDRYAGTCDPDGCDINPYRIGHTDFYGPGSNFKLDTTKKLTVVTQFPATGSTVTAIRRFYIQNGVRYEQPNALNIPGTTSNEITTDYCAAEEAAFGGSSFSNHGGLPQMSDALSKGMVLVMSIWDDYGVNMLWLDSTYPTDNPDKPGAKRGSCPTDSGKPADIEKNAPNSKVIYSNIRFGPIGSTTNLNTPGNGSGGSSSSSGSGVSSTTVRSSSTTVRTSTTTTSTSARTTSTSVRTTLTTATTTQGGGPTQTKYGQCGGNGFTGPTACVSGSQCQKLNDWYSQCL</sequence>
<comment type="similarity">
    <text evidence="2 11">Belongs to the glycosyl hydrolase 7 (cellulase C) family.</text>
</comment>
<keyword evidence="7" id="KW-0325">Glycoprotein</keyword>
<dbReference type="EC" id="3.2.1.-" evidence="11"/>
<dbReference type="InterPro" id="IPR000254">
    <property type="entry name" value="CBD"/>
</dbReference>
<dbReference type="Pfam" id="PF00840">
    <property type="entry name" value="Glyco_hydro_7"/>
    <property type="match status" value="1"/>
</dbReference>
<keyword evidence="9 11" id="KW-0326">Glycosidase</keyword>
<feature type="region of interest" description="Disordered" evidence="12">
    <location>
        <begin position="493"/>
        <end position="559"/>
    </location>
</feature>
<keyword evidence="5 11" id="KW-0136">Cellulose degradation</keyword>
<dbReference type="GO" id="GO:0016162">
    <property type="term" value="F:cellulose 1,4-beta-cellobiosidase activity"/>
    <property type="evidence" value="ECO:0007669"/>
    <property type="project" value="UniProtKB-EC"/>
</dbReference>
<evidence type="ECO:0000256" key="4">
    <source>
        <dbReference type="ARBA" id="ARBA00022801"/>
    </source>
</evidence>
<feature type="domain" description="CBM1" evidence="13">
    <location>
        <begin position="560"/>
        <end position="596"/>
    </location>
</feature>
<comment type="caution">
    <text evidence="14">The sequence shown here is derived from an EMBL/GenBank/DDBJ whole genome shotgun (WGS) entry which is preliminary data.</text>
</comment>
<dbReference type="CDD" id="cd07999">
    <property type="entry name" value="GH7_CBH_EG"/>
    <property type="match status" value="1"/>
</dbReference>
<comment type="catalytic activity">
    <reaction evidence="1">
        <text>Hydrolysis of (1-&gt;4)-beta-D-glucosidic linkages in cellulose and cellotetraose, releasing cellobiose from the non-reducing ends of the chains.</text>
        <dbReference type="EC" id="3.2.1.91"/>
    </reaction>
</comment>
<dbReference type="SMART" id="SM00236">
    <property type="entry name" value="fCBD"/>
    <property type="match status" value="1"/>
</dbReference>
<keyword evidence="6" id="KW-1015">Disulfide bond</keyword>
<evidence type="ECO:0000256" key="7">
    <source>
        <dbReference type="ARBA" id="ARBA00023180"/>
    </source>
</evidence>
<keyword evidence="10 11" id="KW-0624">Polysaccharide degradation</keyword>
<evidence type="ECO:0000256" key="6">
    <source>
        <dbReference type="ARBA" id="ARBA00023157"/>
    </source>
</evidence>
<dbReference type="InterPro" id="IPR037019">
    <property type="entry name" value="Glyco_hydro_7_sf"/>
</dbReference>
<evidence type="ECO:0000256" key="2">
    <source>
        <dbReference type="ARBA" id="ARBA00006044"/>
    </source>
</evidence>
<dbReference type="Gene3D" id="2.70.100.10">
    <property type="entry name" value="Glycoside hydrolase, family 7, domain"/>
    <property type="match status" value="1"/>
</dbReference>
<evidence type="ECO:0000256" key="10">
    <source>
        <dbReference type="ARBA" id="ARBA00023326"/>
    </source>
</evidence>
<accession>A0AA39GM06</accession>
<dbReference type="GO" id="GO:0005576">
    <property type="term" value="C:extracellular region"/>
    <property type="evidence" value="ECO:0007669"/>
    <property type="project" value="InterPro"/>
</dbReference>